<proteinExistence type="predicted"/>
<dbReference type="EMBL" id="MU128917">
    <property type="protein sequence ID" value="KAF9519487.1"/>
    <property type="molecule type" value="Genomic_DNA"/>
</dbReference>
<gene>
    <name evidence="1" type="ORF">BS47DRAFT_1151791</name>
</gene>
<accession>A0A9P6DZG1</accession>
<comment type="caution">
    <text evidence="1">The sequence shown here is derived from an EMBL/GenBank/DDBJ whole genome shotgun (WGS) entry which is preliminary data.</text>
</comment>
<protein>
    <submittedName>
        <fullName evidence="1">Uncharacterized protein</fullName>
    </submittedName>
</protein>
<dbReference type="Proteomes" id="UP000886523">
    <property type="component" value="Unassembled WGS sequence"/>
</dbReference>
<evidence type="ECO:0000313" key="1">
    <source>
        <dbReference type="EMBL" id="KAF9519487.1"/>
    </source>
</evidence>
<name>A0A9P6DZG1_9AGAM</name>
<keyword evidence="2" id="KW-1185">Reference proteome</keyword>
<organism evidence="1 2">
    <name type="scientific">Hydnum rufescens UP504</name>
    <dbReference type="NCBI Taxonomy" id="1448309"/>
    <lineage>
        <taxon>Eukaryota</taxon>
        <taxon>Fungi</taxon>
        <taxon>Dikarya</taxon>
        <taxon>Basidiomycota</taxon>
        <taxon>Agaricomycotina</taxon>
        <taxon>Agaricomycetes</taxon>
        <taxon>Cantharellales</taxon>
        <taxon>Hydnaceae</taxon>
        <taxon>Hydnum</taxon>
    </lineage>
</organism>
<dbReference type="AlphaFoldDB" id="A0A9P6DZG1"/>
<sequence length="94" mass="10484">MRISFACAPATGAYWECSACTRSWGIFGNGLSTCHLIAHWNEMPPSRGMWEEPRTHLIEVPDMDDKQGLLALRVEHVTFCFPSRVIETSCAVVG</sequence>
<evidence type="ECO:0000313" key="2">
    <source>
        <dbReference type="Proteomes" id="UP000886523"/>
    </source>
</evidence>
<reference evidence="1" key="1">
    <citation type="journal article" date="2020" name="Nat. Commun.">
        <title>Large-scale genome sequencing of mycorrhizal fungi provides insights into the early evolution of symbiotic traits.</title>
        <authorList>
            <person name="Miyauchi S."/>
            <person name="Kiss E."/>
            <person name="Kuo A."/>
            <person name="Drula E."/>
            <person name="Kohler A."/>
            <person name="Sanchez-Garcia M."/>
            <person name="Morin E."/>
            <person name="Andreopoulos B."/>
            <person name="Barry K.W."/>
            <person name="Bonito G."/>
            <person name="Buee M."/>
            <person name="Carver A."/>
            <person name="Chen C."/>
            <person name="Cichocki N."/>
            <person name="Clum A."/>
            <person name="Culley D."/>
            <person name="Crous P.W."/>
            <person name="Fauchery L."/>
            <person name="Girlanda M."/>
            <person name="Hayes R.D."/>
            <person name="Keri Z."/>
            <person name="LaButti K."/>
            <person name="Lipzen A."/>
            <person name="Lombard V."/>
            <person name="Magnuson J."/>
            <person name="Maillard F."/>
            <person name="Murat C."/>
            <person name="Nolan M."/>
            <person name="Ohm R.A."/>
            <person name="Pangilinan J."/>
            <person name="Pereira M.F."/>
            <person name="Perotto S."/>
            <person name="Peter M."/>
            <person name="Pfister S."/>
            <person name="Riley R."/>
            <person name="Sitrit Y."/>
            <person name="Stielow J.B."/>
            <person name="Szollosi G."/>
            <person name="Zifcakova L."/>
            <person name="Stursova M."/>
            <person name="Spatafora J.W."/>
            <person name="Tedersoo L."/>
            <person name="Vaario L.M."/>
            <person name="Yamada A."/>
            <person name="Yan M."/>
            <person name="Wang P."/>
            <person name="Xu J."/>
            <person name="Bruns T."/>
            <person name="Baldrian P."/>
            <person name="Vilgalys R."/>
            <person name="Dunand C."/>
            <person name="Henrissat B."/>
            <person name="Grigoriev I.V."/>
            <person name="Hibbett D."/>
            <person name="Nagy L.G."/>
            <person name="Martin F.M."/>
        </authorList>
    </citation>
    <scope>NUCLEOTIDE SEQUENCE</scope>
    <source>
        <strain evidence="1">UP504</strain>
    </source>
</reference>